<evidence type="ECO:0000256" key="2">
    <source>
        <dbReference type="SAM" id="SignalP"/>
    </source>
</evidence>
<dbReference type="EMBL" id="BAAAPM010000005">
    <property type="protein sequence ID" value="GAA1732198.1"/>
    <property type="molecule type" value="Genomic_DNA"/>
</dbReference>
<keyword evidence="2" id="KW-0732">Signal</keyword>
<evidence type="ECO:0008006" key="5">
    <source>
        <dbReference type="Google" id="ProtNLM"/>
    </source>
</evidence>
<dbReference type="Proteomes" id="UP001501138">
    <property type="component" value="Unassembled WGS sequence"/>
</dbReference>
<reference evidence="4" key="1">
    <citation type="journal article" date="2019" name="Int. J. Syst. Evol. Microbiol.">
        <title>The Global Catalogue of Microorganisms (GCM) 10K type strain sequencing project: providing services to taxonomists for standard genome sequencing and annotation.</title>
        <authorList>
            <consortium name="The Broad Institute Genomics Platform"/>
            <consortium name="The Broad Institute Genome Sequencing Center for Infectious Disease"/>
            <person name="Wu L."/>
            <person name="Ma J."/>
        </authorList>
    </citation>
    <scope>NUCLEOTIDE SEQUENCE [LARGE SCALE GENOMIC DNA]</scope>
    <source>
        <strain evidence="4">JCM 15589</strain>
    </source>
</reference>
<name>A0ABP4VMT3_9MICO</name>
<feature type="signal peptide" evidence="2">
    <location>
        <begin position="1"/>
        <end position="21"/>
    </location>
</feature>
<comment type="caution">
    <text evidence="3">The sequence shown here is derived from an EMBL/GenBank/DDBJ whole genome shotgun (WGS) entry which is preliminary data.</text>
</comment>
<feature type="compositionally biased region" description="Acidic residues" evidence="1">
    <location>
        <begin position="60"/>
        <end position="70"/>
    </location>
</feature>
<evidence type="ECO:0000313" key="4">
    <source>
        <dbReference type="Proteomes" id="UP001501138"/>
    </source>
</evidence>
<keyword evidence="4" id="KW-1185">Reference proteome</keyword>
<proteinExistence type="predicted"/>
<evidence type="ECO:0000313" key="3">
    <source>
        <dbReference type="EMBL" id="GAA1732198.1"/>
    </source>
</evidence>
<feature type="chain" id="PRO_5045359028" description="DUF4352 domain-containing protein" evidence="2">
    <location>
        <begin position="22"/>
        <end position="234"/>
    </location>
</feature>
<feature type="compositionally biased region" description="Low complexity" evidence="1">
    <location>
        <begin position="20"/>
        <end position="42"/>
    </location>
</feature>
<gene>
    <name evidence="3" type="ORF">GCM10009809_29620</name>
</gene>
<accession>A0ABP4VMT3</accession>
<evidence type="ECO:0000256" key="1">
    <source>
        <dbReference type="SAM" id="MobiDB-lite"/>
    </source>
</evidence>
<organism evidence="3 4">
    <name type="scientific">Isoptericola hypogeus</name>
    <dbReference type="NCBI Taxonomy" id="300179"/>
    <lineage>
        <taxon>Bacteria</taxon>
        <taxon>Bacillati</taxon>
        <taxon>Actinomycetota</taxon>
        <taxon>Actinomycetes</taxon>
        <taxon>Micrococcales</taxon>
        <taxon>Promicromonosporaceae</taxon>
        <taxon>Isoptericola</taxon>
    </lineage>
</organism>
<sequence length="234" mass="23320">MGALAAVVTALVVVFALTGRTAPDDGAAADPSPGATTSASPDDAPTGEASSEPTGSAGPDGDDAPADDGPESGTKAPPPEKATTGPAEGAVDDEATVDADGRVVQAPIEYDEVSAPLDDVSVAAVKIEKVEGQANLPGEIGGPSLRFTVEVDNGTDEAMDLRTVVANAFYGPDRTPAVVLLKPGAKPFPQEAGAGDSARGVFVFNVPVDERGDVRLEVDLGVGAEIVAFEGAIS</sequence>
<protein>
    <recommendedName>
        <fullName evidence="5">DUF4352 domain-containing protein</fullName>
    </recommendedName>
</protein>
<feature type="region of interest" description="Disordered" evidence="1">
    <location>
        <begin position="20"/>
        <end position="96"/>
    </location>
</feature>